<dbReference type="RefSeq" id="YP_008126704.1">
    <property type="nucleotide sequence ID" value="NC_021539.2"/>
</dbReference>
<name>R4IBH7_9CAUD</name>
<dbReference type="KEGG" id="vg:16187273"/>
<dbReference type="GeneID" id="16187273"/>
<evidence type="ECO:0000313" key="2">
    <source>
        <dbReference type="Proteomes" id="UP000201600"/>
    </source>
</evidence>
<evidence type="ECO:0000313" key="1">
    <source>
        <dbReference type="EMBL" id="AFN39946.1"/>
    </source>
</evidence>
<dbReference type="InterPro" id="IPR008767">
    <property type="entry name" value="Phage_SPP1_head-tail_adaptor"/>
</dbReference>
<protein>
    <submittedName>
        <fullName evidence="1">Putative head-tail adapter</fullName>
    </submittedName>
</protein>
<dbReference type="NCBIfam" id="TIGR01563">
    <property type="entry name" value="gp16_SPP1"/>
    <property type="match status" value="1"/>
</dbReference>
<gene>
    <name evidence="1" type="ORF">LP030nr2_008</name>
</gene>
<dbReference type="OrthoDB" id="32313at10239"/>
<reference evidence="1 2" key="1">
    <citation type="journal article" date="2014" name="Appl. Environ. Microbiol.">
        <title>Comparative genomic and morphological analysis of Listeria phages isolated from farm environments.</title>
        <authorList>
            <person name="Denes T."/>
            <person name="Vongkamjan K."/>
            <person name="Ackermann H.W."/>
            <person name="Moreno Switt A.I."/>
            <person name="Wiedmann M."/>
            <person name="den Bakker H.C."/>
        </authorList>
    </citation>
    <scope>NUCLEOTIDE SEQUENCE [LARGE SCALE GENOMIC DNA]</scope>
</reference>
<organism evidence="1 2">
    <name type="scientific">Listeria phage LP-030-2</name>
    <dbReference type="NCBI Taxonomy" id="1173743"/>
    <lineage>
        <taxon>Viruses</taxon>
        <taxon>Duplodnaviria</taxon>
        <taxon>Heunggongvirae</taxon>
        <taxon>Uroviricota</taxon>
        <taxon>Caudoviricetes</taxon>
        <taxon>Psavirus</taxon>
        <taxon>Psavirus LP302</taxon>
    </lineage>
</organism>
<sequence>MLMQKVNHDTFSDGVLHYGLSETIRDTNRKRIGTNFVSRGKLFYEEVSMRDQDVMRINAMGKDLNLKIKTPYRKEAVSYQKIQIEGTEYEVSYVDKDRNVRLFWYLTRSGDEIE</sequence>
<dbReference type="Proteomes" id="UP000201600">
    <property type="component" value="Segment"/>
</dbReference>
<accession>R4IBH7</accession>
<dbReference type="EMBL" id="JX120799">
    <property type="protein sequence ID" value="AFN39946.1"/>
    <property type="molecule type" value="Genomic_DNA"/>
</dbReference>
<keyword evidence="2" id="KW-1185">Reference proteome</keyword>
<proteinExistence type="predicted"/>